<feature type="transmembrane region" description="Helical" evidence="1">
    <location>
        <begin position="178"/>
        <end position="196"/>
    </location>
</feature>
<reference evidence="2 3" key="1">
    <citation type="journal article" date="2016" name="Int. J. Syst. Evol. Microbiol.">
        <title>Peptococcus simiae sp. nov., isolated from rhesus macaque faeces and emended description of the genus Peptococcus.</title>
        <authorList>
            <person name="Shkoporov A.N."/>
            <person name="Efimov B.A."/>
            <person name="Kondova I."/>
            <person name="Ouwerling B."/>
            <person name="Chaplin A.V."/>
            <person name="Shcherbakova V.A."/>
            <person name="Langermans J.A.M."/>
        </authorList>
    </citation>
    <scope>NUCLEOTIDE SEQUENCE [LARGE SCALE GENOMIC DNA]</scope>
    <source>
        <strain evidence="2 3">M108</strain>
    </source>
</reference>
<name>A0ABW9H3G7_9FIRM</name>
<evidence type="ECO:0000313" key="2">
    <source>
        <dbReference type="EMBL" id="MFM9414389.1"/>
    </source>
</evidence>
<feature type="transmembrane region" description="Helical" evidence="1">
    <location>
        <begin position="133"/>
        <end position="157"/>
    </location>
</feature>
<comment type="caution">
    <text evidence="2">The sequence shown here is derived from an EMBL/GenBank/DDBJ whole genome shotgun (WGS) entry which is preliminary data.</text>
</comment>
<dbReference type="RefSeq" id="WP_408978004.1">
    <property type="nucleotide sequence ID" value="NZ_JBJUVG010000015.1"/>
</dbReference>
<organism evidence="2 3">
    <name type="scientific">Peptococcus simiae</name>
    <dbReference type="NCBI Taxonomy" id="1643805"/>
    <lineage>
        <taxon>Bacteria</taxon>
        <taxon>Bacillati</taxon>
        <taxon>Bacillota</taxon>
        <taxon>Clostridia</taxon>
        <taxon>Eubacteriales</taxon>
        <taxon>Peptococcaceae</taxon>
        <taxon>Peptococcus</taxon>
    </lineage>
</organism>
<proteinExistence type="predicted"/>
<feature type="transmembrane region" description="Helical" evidence="1">
    <location>
        <begin position="202"/>
        <end position="219"/>
    </location>
</feature>
<keyword evidence="1" id="KW-1133">Transmembrane helix</keyword>
<keyword evidence="1" id="KW-0472">Membrane</keyword>
<protein>
    <recommendedName>
        <fullName evidence="4">DMSO/TMAO reductase YedYZ, heme-binding membrane subunit</fullName>
    </recommendedName>
</protein>
<evidence type="ECO:0000313" key="3">
    <source>
        <dbReference type="Proteomes" id="UP001631949"/>
    </source>
</evidence>
<evidence type="ECO:0000256" key="1">
    <source>
        <dbReference type="SAM" id="Phobius"/>
    </source>
</evidence>
<accession>A0ABW9H3G7</accession>
<keyword evidence="3" id="KW-1185">Reference proteome</keyword>
<feature type="transmembrane region" description="Helical" evidence="1">
    <location>
        <begin position="101"/>
        <end position="118"/>
    </location>
</feature>
<evidence type="ECO:0008006" key="4">
    <source>
        <dbReference type="Google" id="ProtNLM"/>
    </source>
</evidence>
<dbReference type="EMBL" id="JBJUVG010000015">
    <property type="protein sequence ID" value="MFM9414389.1"/>
    <property type="molecule type" value="Genomic_DNA"/>
</dbReference>
<gene>
    <name evidence="2" type="ORF">ACKQTC_08415</name>
</gene>
<sequence>MELLISLIFAAGLARLGGKHMQMLNWPLYGAGAVFAFTACLAYLLTLQDKVLKTGAGVGHILAVCDNGTLGTAFFIVVMFGAVLPRHWDLRKNIMRARGELSILGGVVLLPHLFHYVIDTLLHLDRFKAMEGMAFWTFTMMVLLGLYAGAIFIPLWVTSFPRVRKKLKGKRWKNIQRHAYLFYAFVYLHVMLAYALHPEPTYAFASCLYTLLFAAYLTLRFQKRTREVVRLVVMALKTKGGIHDRS</sequence>
<dbReference type="Proteomes" id="UP001631949">
    <property type="component" value="Unassembled WGS sequence"/>
</dbReference>
<keyword evidence="1" id="KW-0812">Transmembrane</keyword>
<feature type="transmembrane region" description="Helical" evidence="1">
    <location>
        <begin position="26"/>
        <end position="45"/>
    </location>
</feature>